<proteinExistence type="predicted"/>
<organism evidence="2 3">
    <name type="scientific">Heracleum sosnowskyi</name>
    <dbReference type="NCBI Taxonomy" id="360622"/>
    <lineage>
        <taxon>Eukaryota</taxon>
        <taxon>Viridiplantae</taxon>
        <taxon>Streptophyta</taxon>
        <taxon>Embryophyta</taxon>
        <taxon>Tracheophyta</taxon>
        <taxon>Spermatophyta</taxon>
        <taxon>Magnoliopsida</taxon>
        <taxon>eudicotyledons</taxon>
        <taxon>Gunneridae</taxon>
        <taxon>Pentapetalae</taxon>
        <taxon>asterids</taxon>
        <taxon>campanulids</taxon>
        <taxon>Apiales</taxon>
        <taxon>Apiaceae</taxon>
        <taxon>Apioideae</taxon>
        <taxon>apioid superclade</taxon>
        <taxon>Tordylieae</taxon>
        <taxon>Tordyliinae</taxon>
        <taxon>Heracleum</taxon>
    </lineage>
</organism>
<reference evidence="2" key="2">
    <citation type="submission" date="2023-05" db="EMBL/GenBank/DDBJ databases">
        <authorList>
            <person name="Schelkunov M.I."/>
        </authorList>
    </citation>
    <scope>NUCLEOTIDE SEQUENCE</scope>
    <source>
        <strain evidence="2">Hsosn_3</strain>
        <tissue evidence="2">Leaf</tissue>
    </source>
</reference>
<feature type="region of interest" description="Disordered" evidence="1">
    <location>
        <begin position="225"/>
        <end position="280"/>
    </location>
</feature>
<evidence type="ECO:0008006" key="4">
    <source>
        <dbReference type="Google" id="ProtNLM"/>
    </source>
</evidence>
<dbReference type="PANTHER" id="PTHR34676">
    <property type="entry name" value="DUF4219 DOMAIN-CONTAINING PROTEIN-RELATED"/>
    <property type="match status" value="1"/>
</dbReference>
<dbReference type="EMBL" id="JAUIZM010000004">
    <property type="protein sequence ID" value="KAK1389932.1"/>
    <property type="molecule type" value="Genomic_DNA"/>
</dbReference>
<comment type="caution">
    <text evidence="2">The sequence shown here is derived from an EMBL/GenBank/DDBJ whole genome shotgun (WGS) entry which is preliminary data.</text>
</comment>
<protein>
    <recommendedName>
        <fullName evidence="4">DUF4219 domain-containing protein</fullName>
    </recommendedName>
</protein>
<name>A0AAD8IPX7_9APIA</name>
<gene>
    <name evidence="2" type="ORF">POM88_018110</name>
</gene>
<feature type="region of interest" description="Disordered" evidence="1">
    <location>
        <begin position="509"/>
        <end position="531"/>
    </location>
</feature>
<dbReference type="PANTHER" id="PTHR34676:SF17">
    <property type="entry name" value="OS06G0684500 PROTEIN"/>
    <property type="match status" value="1"/>
</dbReference>
<sequence length="531" mass="60575">MAPKNNFKIPMFNRDHYEEWVFRMRLYLETVNPEYLDVLDKGKFVPMVVIPARTEGDVVIPPRSEPKKAADFSDADKEQIAHDTAVRQTLMESLDHEMFNIVKGLTTAKKIWDKIEVVMEGSAEVRSNKTLILKMEYDTFRIRKGEGITDVYLRFSQLVLDLNLRGVTLPMVETNTRYLRNQPKSIEHRVYAIRETRDLHTTSLEEYYGILKTYELETLQDQAWDNDSKGKETASGLVADEEESKKAMVAAKPKSSPAPHQVDNDDECTSNKGRAWDDSDEEDVTHVANFALMAETSEEPEVPVLTLKVEMSIDDYKEQNGALSEEIYMLCKSLDASQKEQKTLVAKCRMLEAKVEELEAACTVDTSLRDFIKSLEHKLVLKEEVEACLRNNLAELEIKCEAYKLAASKVYVDNDTFKKINGVGVGLDYSDLSKKEGKRPVITNSSDLKEEIPSILKAAVKPIYKHLVPRIEEEETELIARYEIEMEDRQEEQPITPIKQVKIKFPKEESRPGLGAKAVKQQGKKGIKELT</sequence>
<evidence type="ECO:0000313" key="2">
    <source>
        <dbReference type="EMBL" id="KAK1389932.1"/>
    </source>
</evidence>
<evidence type="ECO:0000256" key="1">
    <source>
        <dbReference type="SAM" id="MobiDB-lite"/>
    </source>
</evidence>
<evidence type="ECO:0000313" key="3">
    <source>
        <dbReference type="Proteomes" id="UP001237642"/>
    </source>
</evidence>
<dbReference type="Proteomes" id="UP001237642">
    <property type="component" value="Unassembled WGS sequence"/>
</dbReference>
<accession>A0AAD8IPX7</accession>
<dbReference type="Pfam" id="PF14223">
    <property type="entry name" value="Retrotran_gag_2"/>
    <property type="match status" value="1"/>
</dbReference>
<reference evidence="2" key="1">
    <citation type="submission" date="2023-02" db="EMBL/GenBank/DDBJ databases">
        <title>Genome of toxic invasive species Heracleum sosnowskyi carries increased number of genes despite the absence of recent whole-genome duplications.</title>
        <authorList>
            <person name="Schelkunov M."/>
            <person name="Shtratnikova V."/>
            <person name="Makarenko M."/>
            <person name="Klepikova A."/>
            <person name="Omelchenko D."/>
            <person name="Novikova G."/>
            <person name="Obukhova E."/>
            <person name="Bogdanov V."/>
            <person name="Penin A."/>
            <person name="Logacheva M."/>
        </authorList>
    </citation>
    <scope>NUCLEOTIDE SEQUENCE</scope>
    <source>
        <strain evidence="2">Hsosn_3</strain>
        <tissue evidence="2">Leaf</tissue>
    </source>
</reference>
<keyword evidence="3" id="KW-1185">Reference proteome</keyword>
<dbReference type="AlphaFoldDB" id="A0AAD8IPX7"/>